<dbReference type="PaxDb" id="4113-PGSC0003DMT400093704"/>
<reference evidence="2" key="1">
    <citation type="journal article" date="2011" name="Nature">
        <title>Genome sequence and analysis of the tuber crop potato.</title>
        <authorList>
            <consortium name="The Potato Genome Sequencing Consortium"/>
        </authorList>
    </citation>
    <scope>NUCLEOTIDE SEQUENCE [LARGE SCALE GENOMIC DNA]</scope>
    <source>
        <strain evidence="2">cv. DM1-3 516 R44</strain>
    </source>
</reference>
<protein>
    <submittedName>
        <fullName evidence="1">Uncharacterized protein</fullName>
    </submittedName>
</protein>
<dbReference type="HOGENOM" id="CLU_2101263_0_0_1"/>
<keyword evidence="2" id="KW-1185">Reference proteome</keyword>
<dbReference type="Gramene" id="PGSC0003DMT400093704">
    <property type="protein sequence ID" value="PGSC0003DMT400093704"/>
    <property type="gene ID" value="PGSC0003DMG400043275"/>
</dbReference>
<dbReference type="InParanoid" id="M1DSI5"/>
<name>M1DSI5_SOLTU</name>
<organism evidence="1 2">
    <name type="scientific">Solanum tuberosum</name>
    <name type="common">Potato</name>
    <dbReference type="NCBI Taxonomy" id="4113"/>
    <lineage>
        <taxon>Eukaryota</taxon>
        <taxon>Viridiplantae</taxon>
        <taxon>Streptophyta</taxon>
        <taxon>Embryophyta</taxon>
        <taxon>Tracheophyta</taxon>
        <taxon>Spermatophyta</taxon>
        <taxon>Magnoliopsida</taxon>
        <taxon>eudicotyledons</taxon>
        <taxon>Gunneridae</taxon>
        <taxon>Pentapetalae</taxon>
        <taxon>asterids</taxon>
        <taxon>lamiids</taxon>
        <taxon>Solanales</taxon>
        <taxon>Solanaceae</taxon>
        <taxon>Solanoideae</taxon>
        <taxon>Solaneae</taxon>
        <taxon>Solanum</taxon>
    </lineage>
</organism>
<dbReference type="AlphaFoldDB" id="M1DSI5"/>
<reference evidence="1" key="2">
    <citation type="submission" date="2015-06" db="UniProtKB">
        <authorList>
            <consortium name="EnsemblPlants"/>
        </authorList>
    </citation>
    <scope>IDENTIFICATION</scope>
    <source>
        <strain evidence="1">DM1-3 516 R44</strain>
    </source>
</reference>
<proteinExistence type="predicted"/>
<dbReference type="Proteomes" id="UP000011115">
    <property type="component" value="Unassembled WGS sequence"/>
</dbReference>
<accession>M1DSI5</accession>
<evidence type="ECO:0000313" key="2">
    <source>
        <dbReference type="Proteomes" id="UP000011115"/>
    </source>
</evidence>
<evidence type="ECO:0000313" key="1">
    <source>
        <dbReference type="EnsemblPlants" id="PGSC0003DMT400093704"/>
    </source>
</evidence>
<dbReference type="EnsemblPlants" id="PGSC0003DMT400093704">
    <property type="protein sequence ID" value="PGSC0003DMT400093704"/>
    <property type="gene ID" value="PGSC0003DMG400043275"/>
</dbReference>
<sequence>MGWIMSMFEMFKKKEESDVQTICHEGWASSEELAEVDRTRHKLTQAQRTMSTPTRQSAELVWRAKTNPPKVTVLNRLESGVKADVISNSMIYRDGATVWRFVTNVAERVQRITKGA</sequence>